<evidence type="ECO:0000313" key="2">
    <source>
        <dbReference type="Proteomes" id="UP000006001"/>
    </source>
</evidence>
<organism evidence="1 2">
    <name type="scientific">Slackia exigua (strain ATCC 700122 / DSM 15923 / CIP 105133 / JCM 11022 / KCTC 5966 / S-7)</name>
    <dbReference type="NCBI Taxonomy" id="649764"/>
    <lineage>
        <taxon>Bacteria</taxon>
        <taxon>Bacillati</taxon>
        <taxon>Actinomycetota</taxon>
        <taxon>Coriobacteriia</taxon>
        <taxon>Eggerthellales</taxon>
        <taxon>Eggerthellaceae</taxon>
        <taxon>Slackia</taxon>
    </lineage>
</organism>
<dbReference type="Proteomes" id="UP000006001">
    <property type="component" value="Unassembled WGS sequence"/>
</dbReference>
<evidence type="ECO:0000313" key="1">
    <source>
        <dbReference type="EMBL" id="EEZ61873.1"/>
    </source>
</evidence>
<keyword evidence="2" id="KW-1185">Reference proteome</keyword>
<dbReference type="STRING" id="649764.HMPREF0762_00507"/>
<dbReference type="EMBL" id="ACUX02000005">
    <property type="protein sequence ID" value="EEZ61873.1"/>
    <property type="molecule type" value="Genomic_DNA"/>
</dbReference>
<dbReference type="HOGENOM" id="CLU_2702838_0_0_11"/>
<dbReference type="AlphaFoldDB" id="D0WF03"/>
<reference evidence="1" key="1">
    <citation type="submission" date="2009-10" db="EMBL/GenBank/DDBJ databases">
        <authorList>
            <person name="Weinstock G."/>
            <person name="Sodergren E."/>
            <person name="Clifton S."/>
            <person name="Fulton L."/>
            <person name="Fulton B."/>
            <person name="Courtney L."/>
            <person name="Fronick C."/>
            <person name="Harrison M."/>
            <person name="Strong C."/>
            <person name="Farmer C."/>
            <person name="Delahaunty K."/>
            <person name="Markovic C."/>
            <person name="Hall O."/>
            <person name="Minx P."/>
            <person name="Tomlinson C."/>
            <person name="Mitreva M."/>
            <person name="Nelson J."/>
            <person name="Hou S."/>
            <person name="Wollam A."/>
            <person name="Pepin K.H."/>
            <person name="Johnson M."/>
            <person name="Bhonagiri V."/>
            <person name="Nash W.E."/>
            <person name="Warren W."/>
            <person name="Chinwalla A."/>
            <person name="Mardis E.R."/>
            <person name="Wilson R.K."/>
        </authorList>
    </citation>
    <scope>NUCLEOTIDE SEQUENCE [LARGE SCALE GENOMIC DNA]</scope>
    <source>
        <strain evidence="1">ATCC 700122</strain>
    </source>
</reference>
<gene>
    <name evidence="1" type="ORF">HMPREF0762_00507</name>
</gene>
<sequence length="73" mass="7948">MPGTYIIERLNAVEPFGREARVRRARSLILGATGFDMAVLNRRAGRGLLATINRGTVKLIGNKNYSGQYALAA</sequence>
<protein>
    <submittedName>
        <fullName evidence="1">Uncharacterized protein</fullName>
    </submittedName>
</protein>
<accession>D0WF03</accession>
<name>D0WF03_SLAES</name>
<proteinExistence type="predicted"/>
<comment type="caution">
    <text evidence="1">The sequence shown here is derived from an EMBL/GenBank/DDBJ whole genome shotgun (WGS) entry which is preliminary data.</text>
</comment>